<evidence type="ECO:0000313" key="4">
    <source>
        <dbReference type="WBParaSite" id="ECPE_0000725301-mRNA-1"/>
    </source>
</evidence>
<dbReference type="EMBL" id="UZAN01044325">
    <property type="protein sequence ID" value="VDP80532.1"/>
    <property type="molecule type" value="Genomic_DNA"/>
</dbReference>
<dbReference type="WBParaSite" id="ECPE_0000725301-mRNA-1">
    <property type="protein sequence ID" value="ECPE_0000725301-mRNA-1"/>
    <property type="gene ID" value="ECPE_0000725301"/>
</dbReference>
<organism evidence="4">
    <name type="scientific">Echinostoma caproni</name>
    <dbReference type="NCBI Taxonomy" id="27848"/>
    <lineage>
        <taxon>Eukaryota</taxon>
        <taxon>Metazoa</taxon>
        <taxon>Spiralia</taxon>
        <taxon>Lophotrochozoa</taxon>
        <taxon>Platyhelminthes</taxon>
        <taxon>Trematoda</taxon>
        <taxon>Digenea</taxon>
        <taxon>Plagiorchiida</taxon>
        <taxon>Echinostomata</taxon>
        <taxon>Echinostomatoidea</taxon>
        <taxon>Echinostomatidae</taxon>
        <taxon>Echinostoma</taxon>
    </lineage>
</organism>
<proteinExistence type="predicted"/>
<reference evidence="2 3" key="2">
    <citation type="submission" date="2018-11" db="EMBL/GenBank/DDBJ databases">
        <authorList>
            <consortium name="Pathogen Informatics"/>
        </authorList>
    </citation>
    <scope>NUCLEOTIDE SEQUENCE [LARGE SCALE GENOMIC DNA]</scope>
    <source>
        <strain evidence="2 3">Egypt</strain>
    </source>
</reference>
<evidence type="ECO:0000313" key="3">
    <source>
        <dbReference type="Proteomes" id="UP000272942"/>
    </source>
</evidence>
<reference evidence="4" key="1">
    <citation type="submission" date="2016-06" db="UniProtKB">
        <authorList>
            <consortium name="WormBaseParasite"/>
        </authorList>
    </citation>
    <scope>IDENTIFICATION</scope>
</reference>
<dbReference type="Proteomes" id="UP000272942">
    <property type="component" value="Unassembled WGS sequence"/>
</dbReference>
<feature type="compositionally biased region" description="Low complexity" evidence="1">
    <location>
        <begin position="34"/>
        <end position="45"/>
    </location>
</feature>
<name>A0A183AJV2_9TREM</name>
<accession>A0A183AJV2</accession>
<evidence type="ECO:0000313" key="2">
    <source>
        <dbReference type="EMBL" id="VDP80532.1"/>
    </source>
</evidence>
<feature type="region of interest" description="Disordered" evidence="1">
    <location>
        <begin position="28"/>
        <end position="47"/>
    </location>
</feature>
<gene>
    <name evidence="2" type="ORF">ECPE_LOCUS7237</name>
</gene>
<protein>
    <submittedName>
        <fullName evidence="4">Anaphase-promoting complex subunit 1</fullName>
    </submittedName>
</protein>
<dbReference type="OrthoDB" id="10647981at2759"/>
<sequence length="496" mass="55005">MSRISKLDWDTIVGLGIKEYIPDTSSECVPEDFSSSSSSQPSPSSILDRRSNAHVLDHLAVGFGPRLDQHRWGQVFSVLSCFFQFRNRRLIYSVHGLHLELPNAELHQLTTWWSAAQSSSVSSCTCSHPIGHQSSNTAQIHVPSFPIPEDISQPQSASACTAPSTCSSTPLTIEGQLDEFTVFVICLNRVVVALRLDAARLSSTVQCPIPVQHSHHGTSSPCSSSTNHLPAGDSASTGYALQHQSVICLSSIKMTYHHRSRKSSTTELDSDNMEQMDSGYPVHATDALQHQLFWLPELIVNVSSADKINLGSECAQLLPQETTTTIPASNRSLAWLIRFTATKSVQVFVHLASDAHQVAFCLKALSFRWALSSSLPDRNAAAVNGRAVPSSQIKLSCESALMRCDSENIAVFKQFTLRRRPHALHHRTDYNKLGLLRKCNTAWEFDADLVYFTFPYRYRFLEFYQEVSGARLLKLKDVDNRLSGRLVLSGIYAEIA</sequence>
<keyword evidence="3" id="KW-1185">Reference proteome</keyword>
<evidence type="ECO:0000256" key="1">
    <source>
        <dbReference type="SAM" id="MobiDB-lite"/>
    </source>
</evidence>
<dbReference type="AlphaFoldDB" id="A0A183AJV2"/>